<dbReference type="InterPro" id="IPR036026">
    <property type="entry name" value="Seven-hairpin_glycosidases"/>
</dbReference>
<proteinExistence type="predicted"/>
<sequence length="689" mass="80283">MTTKTKRNANHLINEKSPYLLQHAFNPVNWYPWNKEVFKKAKNKDKPIFLSIGYSTCHWCHVMAHESFEDFEVARLINDTFLAIKVDREERPDIDNIYMDVCQLITGSGGWPLTIFMTADKKPFYAATYLPKDSHYNRIGLLELIPKIKELWKNKKNELLNSADKVSGILVEKNKIGIKKELNSNILAKTYQILESHFDEEYGGIGIKPKFPTPQQYSYLLRYWYSTNKERALEISEKSLLAMRAGGIYDHLGYGFHRYATDRKWLLPHFEKMLYDQAMIVYTLVELYQINSSNIYARTIKEIIDYLKGKMLAAEGAFYSAEDADSEGEEGKYYLWFEEELKDILGENSSEFLDIYQIKTDGNFHEESTGLKTGRNILHLANPLTNDSVFKEIDKFTEEREKLLSSREERVPPEKDDKILTDWNGLIIAALARAGFVLKRVEYINLAKGAADFILEKLYQDEELLHRYRSGDSSLRANIDDYAFLIWGLIELYNSTFDSQYLESTLKLNKKMIKLFWDNQDGGFFFTVENNQDLILRSKEIYDGAVPSGNSIALWNLIRLSHITGNKDYEKKAYSLINCFAEKVEENPAAYCQFLIAFNSLQESYFDLVIVGEKKDRNTQEILDYFRNNYFPNLQIILKESNRDKINEFAPFIKEYEKKNGQTTIYLCKDYSCKLPTNKLADIKEILNN</sequence>
<dbReference type="GO" id="GO:0005509">
    <property type="term" value="F:calcium ion binding"/>
    <property type="evidence" value="ECO:0007669"/>
    <property type="project" value="InterPro"/>
</dbReference>
<dbReference type="RefSeq" id="WP_230866732.1">
    <property type="nucleotide sequence ID" value="NZ_CP046640.1"/>
</dbReference>
<organism evidence="2 3">
    <name type="scientific">Iocasia fonsfrigidae</name>
    <dbReference type="NCBI Taxonomy" id="2682810"/>
    <lineage>
        <taxon>Bacteria</taxon>
        <taxon>Bacillati</taxon>
        <taxon>Bacillota</taxon>
        <taxon>Clostridia</taxon>
        <taxon>Halanaerobiales</taxon>
        <taxon>Halanaerobiaceae</taxon>
        <taxon>Iocasia</taxon>
    </lineage>
</organism>
<dbReference type="CDD" id="cd02955">
    <property type="entry name" value="SSP411"/>
    <property type="match status" value="1"/>
</dbReference>
<dbReference type="Proteomes" id="UP000665020">
    <property type="component" value="Chromosome"/>
</dbReference>
<dbReference type="InterPro" id="IPR004879">
    <property type="entry name" value="Ssp411-like_TRX"/>
</dbReference>
<dbReference type="PANTHER" id="PTHR42899:SF1">
    <property type="entry name" value="SPERMATOGENESIS-ASSOCIATED PROTEIN 20"/>
    <property type="match status" value="1"/>
</dbReference>
<dbReference type="Gene3D" id="1.50.10.10">
    <property type="match status" value="1"/>
</dbReference>
<evidence type="ECO:0000313" key="3">
    <source>
        <dbReference type="Proteomes" id="UP000665020"/>
    </source>
</evidence>
<name>A0A8A7KF25_9FIRM</name>
<dbReference type="Gene3D" id="3.40.30.10">
    <property type="entry name" value="Glutaredoxin"/>
    <property type="match status" value="1"/>
</dbReference>
<dbReference type="PIRSF" id="PIRSF006402">
    <property type="entry name" value="UCP006402_thioredoxin"/>
    <property type="match status" value="1"/>
</dbReference>
<dbReference type="GO" id="GO:0004571">
    <property type="term" value="F:mannosyl-oligosaccharide 1,2-alpha-mannosidase activity"/>
    <property type="evidence" value="ECO:0007669"/>
    <property type="project" value="InterPro"/>
</dbReference>
<dbReference type="SUPFAM" id="SSF48208">
    <property type="entry name" value="Six-hairpin glycosidases"/>
    <property type="match status" value="1"/>
</dbReference>
<protein>
    <submittedName>
        <fullName evidence="2">DUF255 domain-containing protein</fullName>
    </submittedName>
</protein>
<dbReference type="Pfam" id="PF03190">
    <property type="entry name" value="Thioredox_DsbH"/>
    <property type="match status" value="1"/>
</dbReference>
<dbReference type="InterPro" id="IPR012341">
    <property type="entry name" value="6hp_glycosidase-like_sf"/>
</dbReference>
<accession>A0A8A7KF25</accession>
<gene>
    <name evidence="2" type="ORF">GM661_10005</name>
</gene>
<dbReference type="InterPro" id="IPR024705">
    <property type="entry name" value="Ssp411"/>
</dbReference>
<dbReference type="GO" id="GO:0016020">
    <property type="term" value="C:membrane"/>
    <property type="evidence" value="ECO:0007669"/>
    <property type="project" value="InterPro"/>
</dbReference>
<dbReference type="EMBL" id="CP046640">
    <property type="protein sequence ID" value="QTL98288.1"/>
    <property type="molecule type" value="Genomic_DNA"/>
</dbReference>
<dbReference type="KEGG" id="ifn:GM661_10005"/>
<dbReference type="InterPro" id="IPR008928">
    <property type="entry name" value="6-hairpin_glycosidase_sf"/>
</dbReference>
<dbReference type="SUPFAM" id="SSF52833">
    <property type="entry name" value="Thioredoxin-like"/>
    <property type="match status" value="1"/>
</dbReference>
<dbReference type="InterPro" id="IPR036249">
    <property type="entry name" value="Thioredoxin-like_sf"/>
</dbReference>
<reference evidence="2" key="1">
    <citation type="submission" date="2019-12" db="EMBL/GenBank/DDBJ databases">
        <authorList>
            <person name="zhang j."/>
            <person name="sun C.M."/>
        </authorList>
    </citation>
    <scope>NUCLEOTIDE SEQUENCE</scope>
    <source>
        <strain evidence="2">NS-1</strain>
    </source>
</reference>
<feature type="domain" description="Spermatogenesis-associated protein 20-like TRX" evidence="1">
    <location>
        <begin position="10"/>
        <end position="167"/>
    </location>
</feature>
<evidence type="ECO:0000313" key="2">
    <source>
        <dbReference type="EMBL" id="QTL98288.1"/>
    </source>
</evidence>
<evidence type="ECO:0000259" key="1">
    <source>
        <dbReference type="Pfam" id="PF03190"/>
    </source>
</evidence>
<keyword evidence="3" id="KW-1185">Reference proteome</keyword>
<dbReference type="GO" id="GO:0005975">
    <property type="term" value="P:carbohydrate metabolic process"/>
    <property type="evidence" value="ECO:0007669"/>
    <property type="project" value="InterPro"/>
</dbReference>
<dbReference type="SUPFAM" id="SSF48225">
    <property type="entry name" value="Seven-hairpin glycosidases"/>
    <property type="match status" value="1"/>
</dbReference>
<dbReference type="PANTHER" id="PTHR42899">
    <property type="entry name" value="SPERMATOGENESIS-ASSOCIATED PROTEIN 20"/>
    <property type="match status" value="1"/>
</dbReference>
<dbReference type="AlphaFoldDB" id="A0A8A7KF25"/>